<organism evidence="6">
    <name type="scientific">Prosthecochloris aestuarii</name>
    <dbReference type="NCBI Taxonomy" id="1102"/>
    <lineage>
        <taxon>Bacteria</taxon>
        <taxon>Pseudomonadati</taxon>
        <taxon>Chlorobiota</taxon>
        <taxon>Chlorobiia</taxon>
        <taxon>Chlorobiales</taxon>
        <taxon>Chlorobiaceae</taxon>
        <taxon>Prosthecochloris</taxon>
    </lineage>
</organism>
<dbReference type="InterPro" id="IPR036640">
    <property type="entry name" value="ABC1_TM_sf"/>
</dbReference>
<reference evidence="6" key="1">
    <citation type="journal article" date="2020" name="mSystems">
        <title>Genome- and Community-Level Interaction Insights into Carbon Utilization and Element Cycling Functions of Hydrothermarchaeota in Hydrothermal Sediment.</title>
        <authorList>
            <person name="Zhou Z."/>
            <person name="Liu Y."/>
            <person name="Xu W."/>
            <person name="Pan J."/>
            <person name="Luo Z.H."/>
            <person name="Li M."/>
        </authorList>
    </citation>
    <scope>NUCLEOTIDE SEQUENCE [LARGE SCALE GENOMIC DNA]</scope>
    <source>
        <strain evidence="6">SpSt-1181</strain>
    </source>
</reference>
<dbReference type="Proteomes" id="UP000886335">
    <property type="component" value="Unassembled WGS sequence"/>
</dbReference>
<feature type="transmembrane region" description="Helical" evidence="5">
    <location>
        <begin position="37"/>
        <end position="55"/>
    </location>
</feature>
<evidence type="ECO:0000256" key="5">
    <source>
        <dbReference type="SAM" id="Phobius"/>
    </source>
</evidence>
<dbReference type="SUPFAM" id="SSF90123">
    <property type="entry name" value="ABC transporter transmembrane region"/>
    <property type="match status" value="1"/>
</dbReference>
<keyword evidence="2 5" id="KW-0812">Transmembrane</keyword>
<evidence type="ECO:0000256" key="1">
    <source>
        <dbReference type="ARBA" id="ARBA00004651"/>
    </source>
</evidence>
<proteinExistence type="predicted"/>
<evidence type="ECO:0000256" key="4">
    <source>
        <dbReference type="ARBA" id="ARBA00023136"/>
    </source>
</evidence>
<gene>
    <name evidence="6" type="ORF">ENN50_01515</name>
</gene>
<evidence type="ECO:0000256" key="3">
    <source>
        <dbReference type="ARBA" id="ARBA00022989"/>
    </source>
</evidence>
<name>A0A831SP62_PROAE</name>
<dbReference type="AlphaFoldDB" id="A0A831SP62"/>
<protein>
    <submittedName>
        <fullName evidence="6">Uncharacterized protein</fullName>
    </submittedName>
</protein>
<feature type="transmembrane region" description="Helical" evidence="5">
    <location>
        <begin position="12"/>
        <end position="31"/>
    </location>
</feature>
<dbReference type="GO" id="GO:0005886">
    <property type="term" value="C:plasma membrane"/>
    <property type="evidence" value="ECO:0007669"/>
    <property type="project" value="UniProtKB-SubCell"/>
</dbReference>
<sequence>MMDQIISLLTSNPLYLSVAAVISVVILLVLLKKLVKLALVVVAVFVLYVAFLSWSGQDVAGSVRMIEEFFSGIVLNAREYLKNLGS</sequence>
<comment type="caution">
    <text evidence="6">The sequence shown here is derived from an EMBL/GenBank/DDBJ whole genome shotgun (WGS) entry which is preliminary data.</text>
</comment>
<accession>A0A831SP62</accession>
<dbReference type="EMBL" id="DSBW01000034">
    <property type="protein sequence ID" value="HED30374.1"/>
    <property type="molecule type" value="Genomic_DNA"/>
</dbReference>
<dbReference type="GO" id="GO:0005524">
    <property type="term" value="F:ATP binding"/>
    <property type="evidence" value="ECO:0007669"/>
    <property type="project" value="InterPro"/>
</dbReference>
<keyword evidence="4 5" id="KW-0472">Membrane</keyword>
<keyword evidence="3 5" id="KW-1133">Transmembrane helix</keyword>
<comment type="subcellular location">
    <subcellularLocation>
        <location evidence="1">Cell membrane</location>
        <topology evidence="1">Multi-pass membrane protein</topology>
    </subcellularLocation>
</comment>
<evidence type="ECO:0000313" key="6">
    <source>
        <dbReference type="EMBL" id="HED30374.1"/>
    </source>
</evidence>
<evidence type="ECO:0000256" key="2">
    <source>
        <dbReference type="ARBA" id="ARBA00022692"/>
    </source>
</evidence>